<dbReference type="InterPro" id="IPR039261">
    <property type="entry name" value="FNR_nucleotide-bd"/>
</dbReference>
<evidence type="ECO:0000256" key="14">
    <source>
        <dbReference type="PIRSR" id="PIRSR601834-1"/>
    </source>
</evidence>
<proteinExistence type="inferred from homology"/>
<dbReference type="PROSITE" id="PS51384">
    <property type="entry name" value="FAD_FR"/>
    <property type="match status" value="1"/>
</dbReference>
<dbReference type="SUPFAM" id="SSF63380">
    <property type="entry name" value="Riboflavin synthase domain-like"/>
    <property type="match status" value="1"/>
</dbReference>
<keyword evidence="18" id="KW-1185">Reference proteome</keyword>
<evidence type="ECO:0000256" key="5">
    <source>
        <dbReference type="ARBA" id="ARBA00022692"/>
    </source>
</evidence>
<organism evidence="17 18">
    <name type="scientific">Brettanomyces naardenensis</name>
    <name type="common">Yeast</name>
    <dbReference type="NCBI Taxonomy" id="13370"/>
    <lineage>
        <taxon>Eukaryota</taxon>
        <taxon>Fungi</taxon>
        <taxon>Dikarya</taxon>
        <taxon>Ascomycota</taxon>
        <taxon>Saccharomycotina</taxon>
        <taxon>Pichiomycetes</taxon>
        <taxon>Pichiales</taxon>
        <taxon>Pichiaceae</taxon>
        <taxon>Brettanomyces</taxon>
    </lineage>
</organism>
<keyword evidence="9 15" id="KW-0560">Oxidoreductase</keyword>
<evidence type="ECO:0000256" key="2">
    <source>
        <dbReference type="ARBA" id="ARBA00004572"/>
    </source>
</evidence>
<dbReference type="Gene3D" id="3.40.50.80">
    <property type="entry name" value="Nucleotide-binding domain of ferredoxin-NADP reductase (FNR) module"/>
    <property type="match status" value="1"/>
</dbReference>
<dbReference type="InterPro" id="IPR001709">
    <property type="entry name" value="Flavoprot_Pyr_Nucl_cyt_Rdtase"/>
</dbReference>
<comment type="subcellular location">
    <subcellularLocation>
        <location evidence="2">Mitochondrion outer membrane</location>
        <topology evidence="2">Single-pass membrane protein</topology>
    </subcellularLocation>
</comment>
<comment type="cofactor">
    <cofactor evidence="1 14 15">
        <name>FAD</name>
        <dbReference type="ChEBI" id="CHEBI:57692"/>
    </cofactor>
</comment>
<evidence type="ECO:0000256" key="1">
    <source>
        <dbReference type="ARBA" id="ARBA00001974"/>
    </source>
</evidence>
<evidence type="ECO:0000256" key="4">
    <source>
        <dbReference type="ARBA" id="ARBA00022630"/>
    </source>
</evidence>
<evidence type="ECO:0000313" key="18">
    <source>
        <dbReference type="Proteomes" id="UP000290900"/>
    </source>
</evidence>
<dbReference type="CDD" id="cd06183">
    <property type="entry name" value="cyt_b5_reduct_like"/>
    <property type="match status" value="1"/>
</dbReference>
<evidence type="ECO:0000256" key="10">
    <source>
        <dbReference type="ARBA" id="ARBA00023027"/>
    </source>
</evidence>
<keyword evidence="12" id="KW-0472">Membrane</keyword>
<gene>
    <name evidence="17" type="ORF">BRENAR_LOCUS3238</name>
</gene>
<feature type="binding site" evidence="14">
    <location>
        <position position="90"/>
    </location>
    <ligand>
        <name>FAD</name>
        <dbReference type="ChEBI" id="CHEBI:57692"/>
    </ligand>
</feature>
<feature type="binding site" evidence="14">
    <location>
        <position position="88"/>
    </location>
    <ligand>
        <name>FAD</name>
        <dbReference type="ChEBI" id="CHEBI:57692"/>
    </ligand>
</feature>
<dbReference type="InterPro" id="IPR008333">
    <property type="entry name" value="Cbr1-like_FAD-bd_dom"/>
</dbReference>
<dbReference type="InterPro" id="IPR017927">
    <property type="entry name" value="FAD-bd_FR_type"/>
</dbReference>
<dbReference type="AlphaFoldDB" id="A0A448YNP9"/>
<evidence type="ECO:0000259" key="16">
    <source>
        <dbReference type="PROSITE" id="PS51384"/>
    </source>
</evidence>
<feature type="domain" description="FAD-binding FR-type" evidence="16">
    <location>
        <begin position="34"/>
        <end position="139"/>
    </location>
</feature>
<evidence type="ECO:0000256" key="11">
    <source>
        <dbReference type="ARBA" id="ARBA00023128"/>
    </source>
</evidence>
<evidence type="ECO:0000256" key="12">
    <source>
        <dbReference type="ARBA" id="ARBA00023136"/>
    </source>
</evidence>
<dbReference type="EMBL" id="CAACVR010000023">
    <property type="protein sequence ID" value="VEU22507.1"/>
    <property type="molecule type" value="Genomic_DNA"/>
</dbReference>
<dbReference type="Gene3D" id="2.40.30.10">
    <property type="entry name" value="Translation factors"/>
    <property type="match status" value="1"/>
</dbReference>
<keyword evidence="8" id="KW-1133">Transmembrane helix</keyword>
<dbReference type="PANTHER" id="PTHR19370">
    <property type="entry name" value="NADH-CYTOCHROME B5 REDUCTASE"/>
    <property type="match status" value="1"/>
</dbReference>
<dbReference type="PANTHER" id="PTHR19370:SF171">
    <property type="entry name" value="NADH-CYTOCHROME B5 REDUCTASE 2"/>
    <property type="match status" value="1"/>
</dbReference>
<dbReference type="Proteomes" id="UP000290900">
    <property type="component" value="Unassembled WGS sequence"/>
</dbReference>
<dbReference type="EC" id="1.6.2.2" evidence="15"/>
<evidence type="ECO:0000256" key="13">
    <source>
        <dbReference type="ARBA" id="ARBA00047682"/>
    </source>
</evidence>
<dbReference type="SUPFAM" id="SSF52343">
    <property type="entry name" value="Ferredoxin reductase-like, C-terminal NADP-linked domain"/>
    <property type="match status" value="1"/>
</dbReference>
<dbReference type="InterPro" id="IPR017938">
    <property type="entry name" value="Riboflavin_synthase-like_b-brl"/>
</dbReference>
<evidence type="ECO:0000256" key="8">
    <source>
        <dbReference type="ARBA" id="ARBA00022989"/>
    </source>
</evidence>
<keyword evidence="4 14" id="KW-0285">Flavoprotein</keyword>
<dbReference type="Pfam" id="PF00175">
    <property type="entry name" value="NAD_binding_1"/>
    <property type="match status" value="1"/>
</dbReference>
<feature type="binding site" evidence="14">
    <location>
        <position position="156"/>
    </location>
    <ligand>
        <name>FAD</name>
        <dbReference type="ChEBI" id="CHEBI:57692"/>
    </ligand>
</feature>
<sequence>MVTFGIGAGCIVAGIASYTAYARFHQNTAFPSYLVGVTMPLVSVRNLTHDVKLFNFALPAGVKGSGIPPGSASLARVTNHNTGRTYMRPYSVIYSPDDPHSLVFAIKLMNPSGASGAFHSLVPGDKVTFRGPKPGRTVDPSKIESVNLVAGGSGITPLFSILRYLMKEKSSSKVNLIYANKTADDIIFKDEIDRLHKENPDRLSVTYVVDSGEAGPNTVVGRINEELLGKSIRRDGDVFLCGPPAMVKGLQSKTHLLKKYTDKNVVIFH</sequence>
<evidence type="ECO:0000256" key="3">
    <source>
        <dbReference type="ARBA" id="ARBA00006105"/>
    </source>
</evidence>
<dbReference type="GO" id="GO:0090524">
    <property type="term" value="F:cytochrome-b5 reductase activity, acting on NADH"/>
    <property type="evidence" value="ECO:0007669"/>
    <property type="project" value="UniProtKB-EC"/>
</dbReference>
<keyword evidence="7 14" id="KW-0274">FAD</keyword>
<dbReference type="InterPro" id="IPR001834">
    <property type="entry name" value="CBR-like"/>
</dbReference>
<dbReference type="PRINTS" id="PR00406">
    <property type="entry name" value="CYTB5RDTASE"/>
</dbReference>
<feature type="binding site" evidence="14">
    <location>
        <position position="89"/>
    </location>
    <ligand>
        <name>FAD</name>
        <dbReference type="ChEBI" id="CHEBI:57692"/>
    </ligand>
</feature>
<comment type="similarity">
    <text evidence="3 15">Belongs to the flavoprotein pyridine nucleotide cytochrome reductase family.</text>
</comment>
<feature type="binding site" evidence="14">
    <location>
        <position position="115"/>
    </location>
    <ligand>
        <name>FAD</name>
        <dbReference type="ChEBI" id="CHEBI:57692"/>
    </ligand>
</feature>
<comment type="catalytic activity">
    <reaction evidence="13 15">
        <text>2 Fe(III)-[cytochrome b5] + NADH = 2 Fe(II)-[cytochrome b5] + NAD(+) + H(+)</text>
        <dbReference type="Rhea" id="RHEA:46680"/>
        <dbReference type="Rhea" id="RHEA-COMP:10438"/>
        <dbReference type="Rhea" id="RHEA-COMP:10439"/>
        <dbReference type="ChEBI" id="CHEBI:15378"/>
        <dbReference type="ChEBI" id="CHEBI:29033"/>
        <dbReference type="ChEBI" id="CHEBI:29034"/>
        <dbReference type="ChEBI" id="CHEBI:57540"/>
        <dbReference type="ChEBI" id="CHEBI:57945"/>
        <dbReference type="EC" id="1.6.2.2"/>
    </reaction>
</comment>
<evidence type="ECO:0000256" key="9">
    <source>
        <dbReference type="ARBA" id="ARBA00023002"/>
    </source>
</evidence>
<dbReference type="GO" id="GO:0005741">
    <property type="term" value="C:mitochondrial outer membrane"/>
    <property type="evidence" value="ECO:0007669"/>
    <property type="project" value="UniProtKB-SubCell"/>
</dbReference>
<evidence type="ECO:0000256" key="6">
    <source>
        <dbReference type="ARBA" id="ARBA00022787"/>
    </source>
</evidence>
<keyword evidence="5" id="KW-0812">Transmembrane</keyword>
<reference evidence="17 18" key="1">
    <citation type="submission" date="2018-12" db="EMBL/GenBank/DDBJ databases">
        <authorList>
            <person name="Tiukova I."/>
            <person name="Dainat J."/>
        </authorList>
    </citation>
    <scope>NUCLEOTIDE SEQUENCE [LARGE SCALE GENOMIC DNA]</scope>
</reference>
<feature type="binding site" evidence="14">
    <location>
        <position position="107"/>
    </location>
    <ligand>
        <name>FAD</name>
        <dbReference type="ChEBI" id="CHEBI:57692"/>
    </ligand>
</feature>
<evidence type="ECO:0000256" key="15">
    <source>
        <dbReference type="RuleBase" id="RU361226"/>
    </source>
</evidence>
<evidence type="ECO:0000256" key="7">
    <source>
        <dbReference type="ARBA" id="ARBA00022827"/>
    </source>
</evidence>
<dbReference type="InParanoid" id="A0A448YNP9"/>
<keyword evidence="11" id="KW-0496">Mitochondrion</keyword>
<dbReference type="PRINTS" id="PR00371">
    <property type="entry name" value="FPNCR"/>
</dbReference>
<keyword evidence="10 15" id="KW-0520">NAD</keyword>
<evidence type="ECO:0000313" key="17">
    <source>
        <dbReference type="EMBL" id="VEU22507.1"/>
    </source>
</evidence>
<protein>
    <recommendedName>
        <fullName evidence="15">NADH-cytochrome b5 reductase</fullName>
        <ecNumber evidence="15">1.6.2.2</ecNumber>
    </recommendedName>
</protein>
<keyword evidence="6" id="KW-1000">Mitochondrion outer membrane</keyword>
<name>A0A448YNP9_BRENA</name>
<accession>A0A448YNP9</accession>
<dbReference type="STRING" id="13370.A0A448YNP9"/>
<dbReference type="Pfam" id="PF00970">
    <property type="entry name" value="FAD_binding_6"/>
    <property type="match status" value="1"/>
</dbReference>
<dbReference type="OrthoDB" id="432685at2759"/>
<dbReference type="InterPro" id="IPR001433">
    <property type="entry name" value="OxRdtase_FAD/NAD-bd"/>
</dbReference>